<reference evidence="6 7" key="1">
    <citation type="submission" date="2021-06" db="EMBL/GenBank/DDBJ databases">
        <authorList>
            <person name="Palmer J.M."/>
        </authorList>
    </citation>
    <scope>NUCLEOTIDE SEQUENCE [LARGE SCALE GENOMIC DNA]</scope>
    <source>
        <strain evidence="6 7">GA_2019</strain>
        <tissue evidence="6">Muscle</tissue>
    </source>
</reference>
<name>A0ABV0P643_9TELE</name>
<dbReference type="InterPro" id="IPR000215">
    <property type="entry name" value="Serpin_fam"/>
</dbReference>
<dbReference type="PANTHER" id="PTHR11461:SF27">
    <property type="entry name" value="SERPIN H1"/>
    <property type="match status" value="1"/>
</dbReference>
<evidence type="ECO:0000256" key="1">
    <source>
        <dbReference type="ARBA" id="ARBA00009500"/>
    </source>
</evidence>
<dbReference type="Pfam" id="PF00079">
    <property type="entry name" value="Serpin"/>
    <property type="match status" value="1"/>
</dbReference>
<keyword evidence="2 4" id="KW-0732">Signal</keyword>
<dbReference type="EMBL" id="JAHRIO010061629">
    <property type="protein sequence ID" value="MEQ2178908.1"/>
    <property type="molecule type" value="Genomic_DNA"/>
</dbReference>
<keyword evidence="3" id="KW-0325">Glycoprotein</keyword>
<dbReference type="Gene3D" id="3.30.497.10">
    <property type="entry name" value="Antithrombin, subunit I, domain 2"/>
    <property type="match status" value="1"/>
</dbReference>
<organism evidence="6 7">
    <name type="scientific">Goodea atripinnis</name>
    <dbReference type="NCBI Taxonomy" id="208336"/>
    <lineage>
        <taxon>Eukaryota</taxon>
        <taxon>Metazoa</taxon>
        <taxon>Chordata</taxon>
        <taxon>Craniata</taxon>
        <taxon>Vertebrata</taxon>
        <taxon>Euteleostomi</taxon>
        <taxon>Actinopterygii</taxon>
        <taxon>Neopterygii</taxon>
        <taxon>Teleostei</taxon>
        <taxon>Neoteleostei</taxon>
        <taxon>Acanthomorphata</taxon>
        <taxon>Ovalentaria</taxon>
        <taxon>Atherinomorphae</taxon>
        <taxon>Cyprinodontiformes</taxon>
        <taxon>Goodeidae</taxon>
        <taxon>Goodea</taxon>
    </lineage>
</organism>
<keyword evidence="7" id="KW-1185">Reference proteome</keyword>
<proteinExistence type="inferred from homology"/>
<dbReference type="PANTHER" id="PTHR11461">
    <property type="entry name" value="SERINE PROTEASE INHIBITOR, SERPIN"/>
    <property type="match status" value="1"/>
</dbReference>
<dbReference type="Proteomes" id="UP001476798">
    <property type="component" value="Unassembled WGS sequence"/>
</dbReference>
<sequence length="198" mass="21823">MWMTRVVALCLLAFVVSAEDKKLSSHANTLADNSANLAFSLYQKMAQDKNTENIVVSPVVVASSLGLVALGGKASTASQVKTVLSADKLKDEHLHAGLSELLSEVSDVNTRNSTWKINNRLYGPSSVTFADDFVKTSKKHYNYDHLKINFRDKRSAVNSINEWAAKSTDGKLPEITKDVQNPDGAMIVNAMFFKRKCR</sequence>
<evidence type="ECO:0000313" key="7">
    <source>
        <dbReference type="Proteomes" id="UP001476798"/>
    </source>
</evidence>
<evidence type="ECO:0000256" key="4">
    <source>
        <dbReference type="SAM" id="SignalP"/>
    </source>
</evidence>
<accession>A0ABV0P643</accession>
<protein>
    <submittedName>
        <fullName evidence="6">Serpin H1</fullName>
    </submittedName>
</protein>
<evidence type="ECO:0000256" key="2">
    <source>
        <dbReference type="ARBA" id="ARBA00022729"/>
    </source>
</evidence>
<comment type="similarity">
    <text evidence="1">Belongs to the serpin family.</text>
</comment>
<comment type="caution">
    <text evidence="6">The sequence shown here is derived from an EMBL/GenBank/DDBJ whole genome shotgun (WGS) entry which is preliminary data.</text>
</comment>
<evidence type="ECO:0000259" key="5">
    <source>
        <dbReference type="Pfam" id="PF00079"/>
    </source>
</evidence>
<evidence type="ECO:0000313" key="6">
    <source>
        <dbReference type="EMBL" id="MEQ2178908.1"/>
    </source>
</evidence>
<dbReference type="InterPro" id="IPR042178">
    <property type="entry name" value="Serpin_sf_1"/>
</dbReference>
<feature type="signal peptide" evidence="4">
    <location>
        <begin position="1"/>
        <end position="18"/>
    </location>
</feature>
<dbReference type="SUPFAM" id="SSF56574">
    <property type="entry name" value="Serpins"/>
    <property type="match status" value="1"/>
</dbReference>
<gene>
    <name evidence="6" type="primary">SERPINH1_3</name>
    <name evidence="6" type="ORF">GOODEAATRI_019028</name>
</gene>
<feature type="chain" id="PRO_5046395899" evidence="4">
    <location>
        <begin position="19"/>
        <end position="198"/>
    </location>
</feature>
<dbReference type="InterPro" id="IPR036186">
    <property type="entry name" value="Serpin_sf"/>
</dbReference>
<dbReference type="InterPro" id="IPR023796">
    <property type="entry name" value="Serpin_dom"/>
</dbReference>
<evidence type="ECO:0000256" key="3">
    <source>
        <dbReference type="ARBA" id="ARBA00023180"/>
    </source>
</evidence>
<feature type="domain" description="Serpin" evidence="5">
    <location>
        <begin position="33"/>
        <end position="196"/>
    </location>
</feature>